<keyword evidence="8" id="KW-1185">Reference proteome</keyword>
<comment type="caution">
    <text evidence="7">The sequence shown here is derived from an EMBL/GenBank/DDBJ whole genome shotgun (WGS) entry which is preliminary data.</text>
</comment>
<keyword evidence="5 6" id="KW-0472">Membrane</keyword>
<organism evidence="7 8">
    <name type="scientific">Neoroseomonas marina</name>
    <dbReference type="NCBI Taxonomy" id="1232220"/>
    <lineage>
        <taxon>Bacteria</taxon>
        <taxon>Pseudomonadati</taxon>
        <taxon>Pseudomonadota</taxon>
        <taxon>Alphaproteobacteria</taxon>
        <taxon>Acetobacterales</taxon>
        <taxon>Acetobacteraceae</taxon>
        <taxon>Neoroseomonas</taxon>
    </lineage>
</organism>
<dbReference type="PANTHER" id="PTHR30482">
    <property type="entry name" value="HIGH-AFFINITY BRANCHED-CHAIN AMINO ACID TRANSPORT SYSTEM PERMEASE"/>
    <property type="match status" value="1"/>
</dbReference>
<accession>A0A848EB98</accession>
<feature type="transmembrane region" description="Helical" evidence="6">
    <location>
        <begin position="6"/>
        <end position="24"/>
    </location>
</feature>
<dbReference type="PANTHER" id="PTHR30482:SF10">
    <property type="entry name" value="HIGH-AFFINITY BRANCHED-CHAIN AMINO ACID TRANSPORT PROTEIN BRAE"/>
    <property type="match status" value="1"/>
</dbReference>
<feature type="transmembrane region" description="Helical" evidence="6">
    <location>
        <begin position="186"/>
        <end position="207"/>
    </location>
</feature>
<evidence type="ECO:0000256" key="3">
    <source>
        <dbReference type="ARBA" id="ARBA00022692"/>
    </source>
</evidence>
<sequence>MEAYIVAIAIVGAIYVLLTLGLTLQYGLTGLVNFGHVGFFAIGAYASAIVSMQGVPLVASFAFAALLAALAAWPIGLVALRLRDDYFAVVTLGFGETVRLAITSEKWLTNGVQGIPGIPRTFAGLGVGLPGALATLAAITLVCVAAALALRRITRSPFGRVIEAIRDNEEALKALGKDPARFKIQVLALGAALAGIAGAFYAHYITYLSPDQFIPLVTFYVWMAMIMGGVGRVSGAVVGALLLMLFLEGTRFLRDIAPDAISGVAMASLRFGAVGLALILFTLFRPQGLVGDYTRR</sequence>
<evidence type="ECO:0000256" key="2">
    <source>
        <dbReference type="ARBA" id="ARBA00022475"/>
    </source>
</evidence>
<feature type="transmembrane region" description="Helical" evidence="6">
    <location>
        <begin position="57"/>
        <end position="79"/>
    </location>
</feature>
<keyword evidence="3 6" id="KW-0812">Transmembrane</keyword>
<dbReference type="Proteomes" id="UP000548582">
    <property type="component" value="Unassembled WGS sequence"/>
</dbReference>
<keyword evidence="2" id="KW-1003">Cell membrane</keyword>
<feature type="transmembrane region" description="Helical" evidence="6">
    <location>
        <begin position="31"/>
        <end position="51"/>
    </location>
</feature>
<evidence type="ECO:0000256" key="4">
    <source>
        <dbReference type="ARBA" id="ARBA00022989"/>
    </source>
</evidence>
<feature type="transmembrane region" description="Helical" evidence="6">
    <location>
        <begin position="219"/>
        <end position="247"/>
    </location>
</feature>
<dbReference type="RefSeq" id="WP_170053006.1">
    <property type="nucleotide sequence ID" value="NZ_JABBKX010000002.1"/>
</dbReference>
<keyword evidence="4 6" id="KW-1133">Transmembrane helix</keyword>
<evidence type="ECO:0000256" key="6">
    <source>
        <dbReference type="SAM" id="Phobius"/>
    </source>
</evidence>
<evidence type="ECO:0000256" key="5">
    <source>
        <dbReference type="ARBA" id="ARBA00023136"/>
    </source>
</evidence>
<dbReference type="Pfam" id="PF02653">
    <property type="entry name" value="BPD_transp_2"/>
    <property type="match status" value="1"/>
</dbReference>
<evidence type="ECO:0000313" key="8">
    <source>
        <dbReference type="Proteomes" id="UP000548582"/>
    </source>
</evidence>
<dbReference type="InterPro" id="IPR001851">
    <property type="entry name" value="ABC_transp_permease"/>
</dbReference>
<dbReference type="EMBL" id="JABBKX010000002">
    <property type="protein sequence ID" value="NMJ40733.1"/>
    <property type="molecule type" value="Genomic_DNA"/>
</dbReference>
<name>A0A848EB98_9PROT</name>
<dbReference type="InterPro" id="IPR043428">
    <property type="entry name" value="LivM-like"/>
</dbReference>
<protein>
    <submittedName>
        <fullName evidence="7">Branched-chain amino acid ABC transporter permease</fullName>
    </submittedName>
</protein>
<dbReference type="AlphaFoldDB" id="A0A848EB98"/>
<gene>
    <name evidence="7" type="ORF">GWK16_05740</name>
</gene>
<dbReference type="GO" id="GO:0015658">
    <property type="term" value="F:branched-chain amino acid transmembrane transporter activity"/>
    <property type="evidence" value="ECO:0007669"/>
    <property type="project" value="InterPro"/>
</dbReference>
<comment type="subcellular location">
    <subcellularLocation>
        <location evidence="1">Cell membrane</location>
        <topology evidence="1">Multi-pass membrane protein</topology>
    </subcellularLocation>
</comment>
<proteinExistence type="predicted"/>
<dbReference type="GO" id="GO:0005886">
    <property type="term" value="C:plasma membrane"/>
    <property type="evidence" value="ECO:0007669"/>
    <property type="project" value="UniProtKB-SubCell"/>
</dbReference>
<dbReference type="CDD" id="cd06581">
    <property type="entry name" value="TM_PBP1_LivM_like"/>
    <property type="match status" value="1"/>
</dbReference>
<feature type="transmembrane region" description="Helical" evidence="6">
    <location>
        <begin position="259"/>
        <end position="284"/>
    </location>
</feature>
<feature type="transmembrane region" description="Helical" evidence="6">
    <location>
        <begin position="122"/>
        <end position="150"/>
    </location>
</feature>
<evidence type="ECO:0000313" key="7">
    <source>
        <dbReference type="EMBL" id="NMJ40733.1"/>
    </source>
</evidence>
<evidence type="ECO:0000256" key="1">
    <source>
        <dbReference type="ARBA" id="ARBA00004651"/>
    </source>
</evidence>
<reference evidence="7 8" key="1">
    <citation type="submission" date="2020-03" db="EMBL/GenBank/DDBJ databases">
        <authorList>
            <person name="Sun Q."/>
        </authorList>
    </citation>
    <scope>NUCLEOTIDE SEQUENCE [LARGE SCALE GENOMIC DNA]</scope>
    <source>
        <strain evidence="7 8">JC162</strain>
    </source>
</reference>